<dbReference type="SUPFAM" id="SSF53649">
    <property type="entry name" value="Alkaline phosphatase-like"/>
    <property type="match status" value="1"/>
</dbReference>
<proteinExistence type="predicted"/>
<name>A0A7M7NJB4_STRPU</name>
<dbReference type="PANTHER" id="PTHR10974">
    <property type="entry name" value="FI08016P-RELATED"/>
    <property type="match status" value="1"/>
</dbReference>
<reference evidence="2" key="2">
    <citation type="submission" date="2021-01" db="UniProtKB">
        <authorList>
            <consortium name="EnsemblMetazoa"/>
        </authorList>
    </citation>
    <scope>IDENTIFICATION</scope>
</reference>
<dbReference type="InterPro" id="IPR004245">
    <property type="entry name" value="DUF229"/>
</dbReference>
<keyword evidence="1" id="KW-0472">Membrane</keyword>
<accession>A0A7M7NJB4</accession>
<keyword evidence="3" id="KW-1185">Reference proteome</keyword>
<evidence type="ECO:0000313" key="2">
    <source>
        <dbReference type="EnsemblMetazoa" id="XP_030836467"/>
    </source>
</evidence>
<evidence type="ECO:0000256" key="1">
    <source>
        <dbReference type="SAM" id="Phobius"/>
    </source>
</evidence>
<dbReference type="InterPro" id="IPR017850">
    <property type="entry name" value="Alkaline_phosphatase_core_sf"/>
</dbReference>
<reference evidence="3" key="1">
    <citation type="submission" date="2015-02" db="EMBL/GenBank/DDBJ databases">
        <title>Genome sequencing for Strongylocentrotus purpuratus.</title>
        <authorList>
            <person name="Murali S."/>
            <person name="Liu Y."/>
            <person name="Vee V."/>
            <person name="English A."/>
            <person name="Wang M."/>
            <person name="Skinner E."/>
            <person name="Han Y."/>
            <person name="Muzny D.M."/>
            <person name="Worley K.C."/>
            <person name="Gibbs R.A."/>
        </authorList>
    </citation>
    <scope>NUCLEOTIDE SEQUENCE</scope>
</reference>
<dbReference type="Gene3D" id="3.40.720.10">
    <property type="entry name" value="Alkaline Phosphatase, subunit A"/>
    <property type="match status" value="1"/>
</dbReference>
<protein>
    <submittedName>
        <fullName evidence="2">Uncharacterized protein</fullName>
    </submittedName>
</protein>
<dbReference type="InParanoid" id="A0A7M7NJB4"/>
<dbReference type="Pfam" id="PF02995">
    <property type="entry name" value="DUF229"/>
    <property type="match status" value="2"/>
</dbReference>
<dbReference type="OrthoDB" id="413313at2759"/>
<organism evidence="2 3">
    <name type="scientific">Strongylocentrotus purpuratus</name>
    <name type="common">Purple sea urchin</name>
    <dbReference type="NCBI Taxonomy" id="7668"/>
    <lineage>
        <taxon>Eukaryota</taxon>
        <taxon>Metazoa</taxon>
        <taxon>Echinodermata</taxon>
        <taxon>Eleutherozoa</taxon>
        <taxon>Echinozoa</taxon>
        <taxon>Echinoidea</taxon>
        <taxon>Euechinoidea</taxon>
        <taxon>Echinacea</taxon>
        <taxon>Camarodonta</taxon>
        <taxon>Echinidea</taxon>
        <taxon>Strongylocentrotidae</taxon>
        <taxon>Strongylocentrotus</taxon>
    </lineage>
</organism>
<feature type="transmembrane region" description="Helical" evidence="1">
    <location>
        <begin position="21"/>
        <end position="43"/>
    </location>
</feature>
<dbReference type="FunFam" id="3.40.720.10:FF:000117">
    <property type="entry name" value="Predicted protein"/>
    <property type="match status" value="1"/>
</dbReference>
<keyword evidence="1" id="KW-0812">Transmembrane</keyword>
<dbReference type="KEGG" id="spu:575928"/>
<dbReference type="OMA" id="TCPVFRL"/>
<dbReference type="PANTHER" id="PTHR10974:SF39">
    <property type="entry name" value="E2F TRANSCRIPTION FACTOR CC-MB DOMAIN-CONTAINING PROTEIN"/>
    <property type="match status" value="1"/>
</dbReference>
<dbReference type="AlphaFoldDB" id="A0A7M7NJB4"/>
<keyword evidence="1" id="KW-1133">Transmembrane helix</keyword>
<dbReference type="RefSeq" id="XP_030836467.1">
    <property type="nucleotide sequence ID" value="XM_030980607.1"/>
</dbReference>
<evidence type="ECO:0000313" key="3">
    <source>
        <dbReference type="Proteomes" id="UP000007110"/>
    </source>
</evidence>
<dbReference type="EnsemblMetazoa" id="XM_030980607">
    <property type="protein sequence ID" value="XP_030836467"/>
    <property type="gene ID" value="LOC575928"/>
</dbReference>
<dbReference type="GeneID" id="575928"/>
<dbReference type="Proteomes" id="UP000007110">
    <property type="component" value="Unassembled WGS sequence"/>
</dbReference>
<sequence>METSSWWYHHSKMVRLRRQCCTLAFLFKSCIFLLAVSSVLLLLQSIWSSSSVEEKTGAGKSGRLNSNTINSGAFIEREYLPKEKFVSHSSECEVPRFNSNSTIPQDVVCKRISPRPGSCQLAHELYTSQKVETCSHQEKHQLCQIKGEGKEMAVECDQEICPGPVSLGTINPAIGVLHWEELSDMKELQAHLQHLLLTGKPEAVFGFCFIKCPLELQEVQEGGQGGENIQAYGQDDVDEDEEEGLEDGVENSFLAFEKDYFQEDVDDEPWAQQLLLLPSKQQKSHSKAQSSSPGLNINVILLDSVSHSHFYRSLPRTVHTLREINKLKAGSVFNYNLVQSVKGRTYENIQVLFSGVMYNPEEPFGVHDMPPDPVGTKVLLEGFKHMGYETLWMEDLCWTWEWGIAKNFVVHSPKEMLSFRWQKLLDAMKEGGVDQLGLALASCEILHRNNHNDPFHGPPAICYNGEYQHTYMLQYLKSLQKAQQFSRTPFFHYTEINVGHDDLGTRVQGLDTALADYLTFAASLDNTMTILLADHGNAYGSFIHKSEEGRIEMFHPSMFIMLSKNAGRFLSPSQVHALEVNQDRLTSILDIHYMLRSLAYPGLKTKVAESHQNFDINPTGLLQEVSMNRTCDHIPRIQPNICICEDYDSRVSNDSSRVIFAEFALGELNNAIQNQFVEAHPEARRGFGRCQPLQALRFTNVRENFHGDDTIVIKLDLHVKAGKNASQTEEIFFVTLMASTNTQPREQLRLISYDRLTAYSQYGACADKGVATKLCVCSLARLDAAAKKATEYGSTPKWHEISSFFSAYTSTVKEVTSCLYLYERRTPNGVVLEASCECRDRLYLVEINAKSQNIIVSKELPVSIVLKPGMRTFLVAFVQSIRRKTWSLEYSMQYTEHRLV</sequence>